<evidence type="ECO:0000313" key="2">
    <source>
        <dbReference type="Proteomes" id="UP000663722"/>
    </source>
</evidence>
<dbReference type="Proteomes" id="UP000663722">
    <property type="component" value="Chromosome"/>
</dbReference>
<proteinExistence type="predicted"/>
<dbReference type="KEGG" id="dmm:dnm_054090"/>
<gene>
    <name evidence="1" type="ORF">dnm_054090</name>
</gene>
<dbReference type="AlphaFoldDB" id="A0A975BPA3"/>
<reference evidence="1" key="1">
    <citation type="journal article" date="2021" name="Microb. Physiol.">
        <title>Proteogenomic Insights into the Physiology of Marine, Sulfate-Reducing, Filamentous Desulfonema limicola and Desulfonema magnum.</title>
        <authorList>
            <person name="Schnaars V."/>
            <person name="Wohlbrand L."/>
            <person name="Scheve S."/>
            <person name="Hinrichs C."/>
            <person name="Reinhardt R."/>
            <person name="Rabus R."/>
        </authorList>
    </citation>
    <scope>NUCLEOTIDE SEQUENCE</scope>
    <source>
        <strain evidence="1">4be13</strain>
    </source>
</reference>
<evidence type="ECO:0000313" key="1">
    <source>
        <dbReference type="EMBL" id="QTA89359.1"/>
    </source>
</evidence>
<sequence length="39" mass="4752">MKINKVKSSFMFRCKRTAHDRLFELPFTEDIFLAYKLIL</sequence>
<organism evidence="1 2">
    <name type="scientific">Desulfonema magnum</name>
    <dbReference type="NCBI Taxonomy" id="45655"/>
    <lineage>
        <taxon>Bacteria</taxon>
        <taxon>Pseudomonadati</taxon>
        <taxon>Thermodesulfobacteriota</taxon>
        <taxon>Desulfobacteria</taxon>
        <taxon>Desulfobacterales</taxon>
        <taxon>Desulfococcaceae</taxon>
        <taxon>Desulfonema</taxon>
    </lineage>
</organism>
<dbReference type="EMBL" id="CP061800">
    <property type="protein sequence ID" value="QTA89359.1"/>
    <property type="molecule type" value="Genomic_DNA"/>
</dbReference>
<protein>
    <submittedName>
        <fullName evidence="1">Uncharacterized protein</fullName>
    </submittedName>
</protein>
<accession>A0A975BPA3</accession>
<name>A0A975BPA3_9BACT</name>
<keyword evidence="2" id="KW-1185">Reference proteome</keyword>